<evidence type="ECO:0000313" key="1">
    <source>
        <dbReference type="EMBL" id="PPJ33446.1"/>
    </source>
</evidence>
<dbReference type="PROSITE" id="PS51257">
    <property type="entry name" value="PROKAR_LIPOPROTEIN"/>
    <property type="match status" value="1"/>
</dbReference>
<accession>A0A2S6AGB5</accession>
<dbReference type="PANTHER" id="PTHR47756:SF2">
    <property type="entry name" value="BLL6612 PROTEIN"/>
    <property type="match status" value="1"/>
</dbReference>
<protein>
    <recommendedName>
        <fullName evidence="3">Tetratricopeptide repeat protein</fullName>
    </recommendedName>
</protein>
<sequence>MLDRAFDLARPLGPYSLQAAISGCHAHATTFGDTDWVAILALYDALVQLTARYHLLGAVRGDFLTRLGRHHDAAAELERAAELAPTRQERHLLLDRMAAALAAAG</sequence>
<reference evidence="1 2" key="1">
    <citation type="submission" date="2018-02" db="EMBL/GenBank/DDBJ databases">
        <title>8 Nocardia nova and 1 Nocardia cyriacigeorgica strain used for evolution to TMP-SMX.</title>
        <authorList>
            <person name="Mehta H."/>
            <person name="Weng J."/>
            <person name="Shamoo Y."/>
        </authorList>
    </citation>
    <scope>NUCLEOTIDE SEQUENCE [LARGE SCALE GENOMIC DNA]</scope>
    <source>
        <strain evidence="1 2">MDA3139</strain>
    </source>
</reference>
<dbReference type="AlphaFoldDB" id="A0A2S6AGB5"/>
<evidence type="ECO:0008006" key="3">
    <source>
        <dbReference type="Google" id="ProtNLM"/>
    </source>
</evidence>
<proteinExistence type="predicted"/>
<dbReference type="EMBL" id="PSZC01000036">
    <property type="protein sequence ID" value="PPJ33446.1"/>
    <property type="molecule type" value="Genomic_DNA"/>
</dbReference>
<dbReference type="SUPFAM" id="SSF48452">
    <property type="entry name" value="TPR-like"/>
    <property type="match status" value="1"/>
</dbReference>
<evidence type="ECO:0000313" key="2">
    <source>
        <dbReference type="Proteomes" id="UP000239874"/>
    </source>
</evidence>
<dbReference type="OrthoDB" id="9780299at2"/>
<comment type="caution">
    <text evidence="1">The sequence shown here is derived from an EMBL/GenBank/DDBJ whole genome shotgun (WGS) entry which is preliminary data.</text>
</comment>
<dbReference type="InterPro" id="IPR011990">
    <property type="entry name" value="TPR-like_helical_dom_sf"/>
</dbReference>
<dbReference type="PANTHER" id="PTHR47756">
    <property type="entry name" value="BLL6612 PROTEIN-RELATED"/>
    <property type="match status" value="1"/>
</dbReference>
<dbReference type="Proteomes" id="UP000239874">
    <property type="component" value="Unassembled WGS sequence"/>
</dbReference>
<name>A0A2S6AGB5_9NOCA</name>
<gene>
    <name evidence="1" type="ORF">C5E45_32055</name>
</gene>
<organism evidence="1 2">
    <name type="scientific">Nocardia nova</name>
    <dbReference type="NCBI Taxonomy" id="37330"/>
    <lineage>
        <taxon>Bacteria</taxon>
        <taxon>Bacillati</taxon>
        <taxon>Actinomycetota</taxon>
        <taxon>Actinomycetes</taxon>
        <taxon>Mycobacteriales</taxon>
        <taxon>Nocardiaceae</taxon>
        <taxon>Nocardia</taxon>
    </lineage>
</organism>